<evidence type="ECO:0000256" key="2">
    <source>
        <dbReference type="SAM" id="SignalP"/>
    </source>
</evidence>
<dbReference type="AlphaFoldDB" id="A0AAI8GBT9"/>
<gene>
    <name evidence="3" type="ORF">UN65_11345</name>
</gene>
<evidence type="ECO:0000256" key="1">
    <source>
        <dbReference type="SAM" id="MobiDB-lite"/>
    </source>
</evidence>
<feature type="region of interest" description="Disordered" evidence="1">
    <location>
        <begin position="40"/>
        <end position="156"/>
    </location>
</feature>
<feature type="compositionally biased region" description="Low complexity" evidence="1">
    <location>
        <begin position="136"/>
        <end position="148"/>
    </location>
</feature>
<protein>
    <recommendedName>
        <fullName evidence="5">PBCV-specific basic adaptor domain-containing protein</fullName>
    </recommendedName>
</protein>
<proteinExistence type="predicted"/>
<feature type="compositionally biased region" description="Basic and acidic residues" evidence="1">
    <location>
        <begin position="93"/>
        <end position="130"/>
    </location>
</feature>
<dbReference type="EMBL" id="CP010992">
    <property type="protein sequence ID" value="AMO20842.1"/>
    <property type="molecule type" value="Genomic_DNA"/>
</dbReference>
<dbReference type="RefSeq" id="WP_138425583.1">
    <property type="nucleotide sequence ID" value="NZ_CP010992.1"/>
</dbReference>
<sequence>MKKIMVLCLVLALSNTFAQEAEMKSKKLSKSKAVVEKLDKVKEATKAKKESRASVKGNVKSIEGKAKAEANKLDSKAKDEENKAKSKTKKAKDKIEETISKPAKKERETTEKVNPNAKDKVVGKYKDRQVYQRPRGGNYYINKNGNKTYIDDDQVK</sequence>
<organism evidence="3 4">
    <name type="scientific">Flavobacterium columnare</name>
    <dbReference type="NCBI Taxonomy" id="996"/>
    <lineage>
        <taxon>Bacteria</taxon>
        <taxon>Pseudomonadati</taxon>
        <taxon>Bacteroidota</taxon>
        <taxon>Flavobacteriia</taxon>
        <taxon>Flavobacteriales</taxon>
        <taxon>Flavobacteriaceae</taxon>
        <taxon>Flavobacterium</taxon>
    </lineage>
</organism>
<name>A0AAI8GBT9_9FLAO</name>
<dbReference type="Proteomes" id="UP000304840">
    <property type="component" value="Chromosome"/>
</dbReference>
<evidence type="ECO:0008006" key="5">
    <source>
        <dbReference type="Google" id="ProtNLM"/>
    </source>
</evidence>
<accession>A0AAI8GBT9</accession>
<feature type="compositionally biased region" description="Basic and acidic residues" evidence="1">
    <location>
        <begin position="40"/>
        <end position="53"/>
    </location>
</feature>
<feature type="signal peptide" evidence="2">
    <location>
        <begin position="1"/>
        <end position="18"/>
    </location>
</feature>
<evidence type="ECO:0000313" key="3">
    <source>
        <dbReference type="EMBL" id="AMO20842.1"/>
    </source>
</evidence>
<feature type="compositionally biased region" description="Basic and acidic residues" evidence="1">
    <location>
        <begin position="62"/>
        <end position="84"/>
    </location>
</feature>
<evidence type="ECO:0000313" key="4">
    <source>
        <dbReference type="Proteomes" id="UP000304840"/>
    </source>
</evidence>
<reference evidence="4" key="1">
    <citation type="submission" date="2016-03" db="EMBL/GenBank/DDBJ databases">
        <title>Flavobacterium columnare strain B185, complete genome.</title>
        <authorList>
            <person name="Sundberg L.-R."/>
            <person name="Papponen P."/>
            <person name="Laanto E."/>
        </authorList>
    </citation>
    <scope>NUCLEOTIDE SEQUENCE [LARGE SCALE GENOMIC DNA]</scope>
    <source>
        <strain evidence="4">B185</strain>
    </source>
</reference>
<feature type="chain" id="PRO_5042491472" description="PBCV-specific basic adaptor domain-containing protein" evidence="2">
    <location>
        <begin position="19"/>
        <end position="156"/>
    </location>
</feature>
<keyword evidence="2" id="KW-0732">Signal</keyword>
<reference evidence="3 4" key="2">
    <citation type="submission" date="2019-05" db="EMBL/GenBank/DDBJ databases">
        <authorList>
            <person name="Ravantti J.J."/>
        </authorList>
    </citation>
    <scope>NUCLEOTIDE SEQUENCE [LARGE SCALE GENOMIC DNA]</scope>
    <source>
        <strain evidence="3 4">B185</strain>
    </source>
</reference>